<accession>A0AAW6EEG9</accession>
<protein>
    <submittedName>
        <fullName evidence="1">Uncharacterized protein</fullName>
    </submittedName>
</protein>
<reference evidence="1" key="1">
    <citation type="submission" date="2023-01" db="EMBL/GenBank/DDBJ databases">
        <title>Human gut microbiome strain richness.</title>
        <authorList>
            <person name="Chen-Liaw A."/>
        </authorList>
    </citation>
    <scope>NUCLEOTIDE SEQUENCE</scope>
    <source>
        <strain evidence="1">D43st1_D9_D43t1_170807</strain>
    </source>
</reference>
<sequence>MKIRALYAMWCGYLQTLSSSIKLLDKDGEISKDVTTHITKEEAKKLMKLLKKLNVEQFEGLFTRD</sequence>
<evidence type="ECO:0000313" key="2">
    <source>
        <dbReference type="Proteomes" id="UP001213042"/>
    </source>
</evidence>
<gene>
    <name evidence="1" type="ORF">PNW00_07195</name>
</gene>
<dbReference type="AlphaFoldDB" id="A0AAW6EEG9"/>
<comment type="caution">
    <text evidence="1">The sequence shown here is derived from an EMBL/GenBank/DDBJ whole genome shotgun (WGS) entry which is preliminary data.</text>
</comment>
<name>A0AAW6EEG9_9FIRM</name>
<dbReference type="EMBL" id="JAQMLU010000010">
    <property type="protein sequence ID" value="MDB8750230.1"/>
    <property type="molecule type" value="Genomic_DNA"/>
</dbReference>
<organism evidence="1 2">
    <name type="scientific">Ruminococcus bicirculans</name>
    <name type="common">ex Wegman et al. 2014</name>
    <dbReference type="NCBI Taxonomy" id="1160721"/>
    <lineage>
        <taxon>Bacteria</taxon>
        <taxon>Bacillati</taxon>
        <taxon>Bacillota</taxon>
        <taxon>Clostridia</taxon>
        <taxon>Eubacteriales</taxon>
        <taxon>Oscillospiraceae</taxon>
        <taxon>Ruminococcus</taxon>
    </lineage>
</organism>
<dbReference type="Proteomes" id="UP001213042">
    <property type="component" value="Unassembled WGS sequence"/>
</dbReference>
<evidence type="ECO:0000313" key="1">
    <source>
        <dbReference type="EMBL" id="MDB8750230.1"/>
    </source>
</evidence>
<proteinExistence type="predicted"/>